<dbReference type="EMBL" id="JXJN01006679">
    <property type="status" value="NOT_ANNOTATED_CDS"/>
    <property type="molecule type" value="Genomic_DNA"/>
</dbReference>
<evidence type="ECO:0000313" key="2">
    <source>
        <dbReference type="Proteomes" id="UP000092460"/>
    </source>
</evidence>
<accession>A0A1B0B0B2</accession>
<organism evidence="1 2">
    <name type="scientific">Glossina palpalis gambiensis</name>
    <dbReference type="NCBI Taxonomy" id="67801"/>
    <lineage>
        <taxon>Eukaryota</taxon>
        <taxon>Metazoa</taxon>
        <taxon>Ecdysozoa</taxon>
        <taxon>Arthropoda</taxon>
        <taxon>Hexapoda</taxon>
        <taxon>Insecta</taxon>
        <taxon>Pterygota</taxon>
        <taxon>Neoptera</taxon>
        <taxon>Endopterygota</taxon>
        <taxon>Diptera</taxon>
        <taxon>Brachycera</taxon>
        <taxon>Muscomorpha</taxon>
        <taxon>Hippoboscoidea</taxon>
        <taxon>Glossinidae</taxon>
        <taxon>Glossina</taxon>
    </lineage>
</organism>
<dbReference type="Proteomes" id="UP000092460">
    <property type="component" value="Unassembled WGS sequence"/>
</dbReference>
<keyword evidence="2" id="KW-1185">Reference proteome</keyword>
<name>A0A1B0B0B2_9MUSC</name>
<dbReference type="EnsemblMetazoa" id="GPPI014618-RA">
    <property type="protein sequence ID" value="GPPI014618-PA"/>
    <property type="gene ID" value="GPPI014618"/>
</dbReference>
<dbReference type="AlphaFoldDB" id="A0A1B0B0B2"/>
<reference evidence="1" key="2">
    <citation type="submission" date="2020-05" db="UniProtKB">
        <authorList>
            <consortium name="EnsemblMetazoa"/>
        </authorList>
    </citation>
    <scope>IDENTIFICATION</scope>
    <source>
        <strain evidence="1">IAEA</strain>
    </source>
</reference>
<evidence type="ECO:0000313" key="1">
    <source>
        <dbReference type="EnsemblMetazoa" id="GPPI014618-PA"/>
    </source>
</evidence>
<reference evidence="2" key="1">
    <citation type="submission" date="2015-01" db="EMBL/GenBank/DDBJ databases">
        <authorList>
            <person name="Aksoy S."/>
            <person name="Warren W."/>
            <person name="Wilson R.K."/>
        </authorList>
    </citation>
    <scope>NUCLEOTIDE SEQUENCE [LARGE SCALE GENOMIC DNA]</scope>
    <source>
        <strain evidence="2">IAEA</strain>
    </source>
</reference>
<sequence>MDIGQFVNSWSFSLGLTSTIVPSHHGFYRRSTTEDSIKDFSDTVLKSPRLFASMHMLKQVPIEVVSRGHRVQSSIPKYNGKSYYLIT</sequence>
<protein>
    <submittedName>
        <fullName evidence="1">Uncharacterized protein</fullName>
    </submittedName>
</protein>
<proteinExistence type="predicted"/>
<dbReference type="VEuPathDB" id="VectorBase:GPPI014618"/>